<protein>
    <submittedName>
        <fullName evidence="1">Uncharacterized protein</fullName>
    </submittedName>
</protein>
<dbReference type="Proteomes" id="UP001558713">
    <property type="component" value="Unassembled WGS sequence"/>
</dbReference>
<sequence>MNHAITCSSNALSPLDVRCNLSAKLGVSSTNHSWSQVLNTMLSLSGNNHHKFLTLLAWQASVYEIWAERNARIHRNCYSTSDSLLRRIDLTIRNMIASFRC</sequence>
<evidence type="ECO:0000313" key="1">
    <source>
        <dbReference type="EMBL" id="KAL1203333.1"/>
    </source>
</evidence>
<name>A0ABD1A9W3_CARAN</name>
<dbReference type="AlphaFoldDB" id="A0ABD1A9W3"/>
<organism evidence="1 2">
    <name type="scientific">Cardamine amara subsp. amara</name>
    <dbReference type="NCBI Taxonomy" id="228776"/>
    <lineage>
        <taxon>Eukaryota</taxon>
        <taxon>Viridiplantae</taxon>
        <taxon>Streptophyta</taxon>
        <taxon>Embryophyta</taxon>
        <taxon>Tracheophyta</taxon>
        <taxon>Spermatophyta</taxon>
        <taxon>Magnoliopsida</taxon>
        <taxon>eudicotyledons</taxon>
        <taxon>Gunneridae</taxon>
        <taxon>Pentapetalae</taxon>
        <taxon>rosids</taxon>
        <taxon>malvids</taxon>
        <taxon>Brassicales</taxon>
        <taxon>Brassicaceae</taxon>
        <taxon>Cardamineae</taxon>
        <taxon>Cardamine</taxon>
    </lineage>
</organism>
<reference evidence="1 2" key="1">
    <citation type="submission" date="2024-04" db="EMBL/GenBank/DDBJ databases">
        <title>Genome assembly C_amara_ONT_v2.</title>
        <authorList>
            <person name="Yant L."/>
            <person name="Moore C."/>
            <person name="Slenker M."/>
        </authorList>
    </citation>
    <scope>NUCLEOTIDE SEQUENCE [LARGE SCALE GENOMIC DNA]</scope>
    <source>
        <tissue evidence="1">Leaf</tissue>
    </source>
</reference>
<keyword evidence="2" id="KW-1185">Reference proteome</keyword>
<evidence type="ECO:0000313" key="2">
    <source>
        <dbReference type="Proteomes" id="UP001558713"/>
    </source>
</evidence>
<gene>
    <name evidence="1" type="ORF">V5N11_035096</name>
</gene>
<proteinExistence type="predicted"/>
<dbReference type="EMBL" id="JBANAX010000561">
    <property type="protein sequence ID" value="KAL1203333.1"/>
    <property type="molecule type" value="Genomic_DNA"/>
</dbReference>
<accession>A0ABD1A9W3</accession>
<comment type="caution">
    <text evidence="1">The sequence shown here is derived from an EMBL/GenBank/DDBJ whole genome shotgun (WGS) entry which is preliminary data.</text>
</comment>